<dbReference type="CDD" id="cd03116">
    <property type="entry name" value="MobB"/>
    <property type="match status" value="1"/>
</dbReference>
<dbReference type="PANTHER" id="PTHR40072">
    <property type="entry name" value="MOLYBDOPTERIN-GUANINE DINUCLEOTIDE BIOSYNTHESIS ADAPTER PROTEIN-RELATED"/>
    <property type="match status" value="1"/>
</dbReference>
<dbReference type="NCBIfam" id="TIGR00176">
    <property type="entry name" value="mobB"/>
    <property type="match status" value="1"/>
</dbReference>
<gene>
    <name evidence="2" type="ORF">J2S06_002068</name>
</gene>
<keyword evidence="3" id="KW-1185">Reference proteome</keyword>
<reference evidence="2 3" key="1">
    <citation type="submission" date="2023-07" db="EMBL/GenBank/DDBJ databases">
        <title>Genomic Encyclopedia of Type Strains, Phase IV (KMG-IV): sequencing the most valuable type-strain genomes for metagenomic binning, comparative biology and taxonomic classification.</title>
        <authorList>
            <person name="Goeker M."/>
        </authorList>
    </citation>
    <scope>NUCLEOTIDE SEQUENCE [LARGE SCALE GENOMIC DNA]</scope>
    <source>
        <strain evidence="2 3">DSM 19092</strain>
    </source>
</reference>
<evidence type="ECO:0000259" key="1">
    <source>
        <dbReference type="Pfam" id="PF03205"/>
    </source>
</evidence>
<dbReference type="InterPro" id="IPR004435">
    <property type="entry name" value="MobB_dom"/>
</dbReference>
<accession>A0ABT9VPV2</accession>
<evidence type="ECO:0000313" key="2">
    <source>
        <dbReference type="EMBL" id="MDQ0162991.1"/>
    </source>
</evidence>
<organism evidence="2 3">
    <name type="scientific">Aeribacillus alveayuensis</name>
    <dbReference type="NCBI Taxonomy" id="279215"/>
    <lineage>
        <taxon>Bacteria</taxon>
        <taxon>Bacillati</taxon>
        <taxon>Bacillota</taxon>
        <taxon>Bacilli</taxon>
        <taxon>Bacillales</taxon>
        <taxon>Bacillaceae</taxon>
        <taxon>Aeribacillus</taxon>
    </lineage>
</organism>
<dbReference type="EMBL" id="JAUSTR010000008">
    <property type="protein sequence ID" value="MDQ0162991.1"/>
    <property type="molecule type" value="Genomic_DNA"/>
</dbReference>
<proteinExistence type="predicted"/>
<dbReference type="Pfam" id="PF03205">
    <property type="entry name" value="MobB"/>
    <property type="match status" value="1"/>
</dbReference>
<dbReference type="SUPFAM" id="SSF52540">
    <property type="entry name" value="P-loop containing nucleoside triphosphate hydrolases"/>
    <property type="match status" value="1"/>
</dbReference>
<comment type="caution">
    <text evidence="2">The sequence shown here is derived from an EMBL/GenBank/DDBJ whole genome shotgun (WGS) entry which is preliminary data.</text>
</comment>
<name>A0ABT9VPV2_9BACI</name>
<dbReference type="PANTHER" id="PTHR40072:SF1">
    <property type="entry name" value="MOLYBDOPTERIN-GUANINE DINUCLEOTIDE BIOSYNTHESIS ADAPTER PROTEIN"/>
    <property type="match status" value="1"/>
</dbReference>
<dbReference type="Gene3D" id="3.40.50.300">
    <property type="entry name" value="P-loop containing nucleotide triphosphate hydrolases"/>
    <property type="match status" value="1"/>
</dbReference>
<protein>
    <submittedName>
        <fullName evidence="2">Molybdopterin-guanine dinucleotide biosynthesis protein B</fullName>
    </submittedName>
</protein>
<dbReference type="InterPro" id="IPR027417">
    <property type="entry name" value="P-loop_NTPase"/>
</dbReference>
<dbReference type="InterPro" id="IPR052539">
    <property type="entry name" value="MGD_biosynthesis_adapter"/>
</dbReference>
<dbReference type="Proteomes" id="UP001225646">
    <property type="component" value="Unassembled WGS sequence"/>
</dbReference>
<evidence type="ECO:0000313" key="3">
    <source>
        <dbReference type="Proteomes" id="UP001225646"/>
    </source>
</evidence>
<feature type="domain" description="Molybdopterin-guanine dinucleotide biosynthesis protein B (MobB)" evidence="1">
    <location>
        <begin position="5"/>
        <end position="134"/>
    </location>
</feature>
<sequence>MAMIILQVVGYQNSGKTTLIEKLVREFTNRGVKVGTLKHHGHGGKPELPKKDSTRHWEAGALVSAVEGDGTLFLTAATHNSCNLSKLIELYRHFEIDLLLIEGFKNSPYPKIVCIRDECDLHLLQLQNVVASISWVPLNEGNSFFISEEKKYIEWIIQYVKGEGNVCDCERTDRCH</sequence>